<organism evidence="1 2">
    <name type="scientific">Sunxiuqinia dokdonensis</name>
    <dbReference type="NCBI Taxonomy" id="1409788"/>
    <lineage>
        <taxon>Bacteria</taxon>
        <taxon>Pseudomonadati</taxon>
        <taxon>Bacteroidota</taxon>
        <taxon>Bacteroidia</taxon>
        <taxon>Marinilabiliales</taxon>
        <taxon>Prolixibacteraceae</taxon>
        <taxon>Sunxiuqinia</taxon>
    </lineage>
</organism>
<dbReference type="EMBL" id="LGIA01000176">
    <property type="protein sequence ID" value="KOH43877.1"/>
    <property type="molecule type" value="Genomic_DNA"/>
</dbReference>
<dbReference type="Proteomes" id="UP000036958">
    <property type="component" value="Unassembled WGS sequence"/>
</dbReference>
<accession>A0A0L8V6P6</accession>
<protein>
    <submittedName>
        <fullName evidence="1">Uncharacterized protein</fullName>
    </submittedName>
</protein>
<name>A0A0L8V6P6_9BACT</name>
<dbReference type="AlphaFoldDB" id="A0A0L8V6P6"/>
<evidence type="ECO:0000313" key="2">
    <source>
        <dbReference type="Proteomes" id="UP000036958"/>
    </source>
</evidence>
<keyword evidence="2" id="KW-1185">Reference proteome</keyword>
<comment type="caution">
    <text evidence="1">The sequence shown here is derived from an EMBL/GenBank/DDBJ whole genome shotgun (WGS) entry which is preliminary data.</text>
</comment>
<dbReference type="STRING" id="1409788.NC99_33730"/>
<reference evidence="2" key="1">
    <citation type="submission" date="2015-07" db="EMBL/GenBank/DDBJ databases">
        <title>Genome sequencing of Sunxiuqinia dokdonensis strain SK.</title>
        <authorList>
            <person name="Ahn S."/>
            <person name="Kim B.-C."/>
        </authorList>
    </citation>
    <scope>NUCLEOTIDE SEQUENCE [LARGE SCALE GENOMIC DNA]</scope>
    <source>
        <strain evidence="2">SK</strain>
    </source>
</reference>
<gene>
    <name evidence="1" type="ORF">NC99_33730</name>
</gene>
<dbReference type="RefSeq" id="WP_157624959.1">
    <property type="nucleotide sequence ID" value="NZ_LGIA01000176.1"/>
</dbReference>
<evidence type="ECO:0000313" key="1">
    <source>
        <dbReference type="EMBL" id="KOH43877.1"/>
    </source>
</evidence>
<sequence length="92" mass="11025">MKKAPFKDRCILVKTHSYRQLKNTFCEQMHLCDFDRRNRPANLQFGMSGNEKQENSDQIGVEMKSCWQNTKIHRRIEKFSVEIEKLSVEFKN</sequence>
<proteinExistence type="predicted"/>